<feature type="transmembrane region" description="Helical" evidence="7">
    <location>
        <begin position="12"/>
        <end position="32"/>
    </location>
</feature>
<dbReference type="Pfam" id="PF10317">
    <property type="entry name" value="7TM_GPCR_Srd"/>
    <property type="match status" value="2"/>
</dbReference>
<feature type="region of interest" description="Disordered" evidence="6">
    <location>
        <begin position="192"/>
        <end position="217"/>
    </location>
</feature>
<feature type="transmembrane region" description="Helical" evidence="7">
    <location>
        <begin position="116"/>
        <end position="136"/>
    </location>
</feature>
<dbReference type="Proteomes" id="UP001176961">
    <property type="component" value="Unassembled WGS sequence"/>
</dbReference>
<evidence type="ECO:0000256" key="3">
    <source>
        <dbReference type="ARBA" id="ARBA00022692"/>
    </source>
</evidence>
<dbReference type="AlphaFoldDB" id="A0AA36H385"/>
<accession>A0AA36H385</accession>
<evidence type="ECO:0000256" key="2">
    <source>
        <dbReference type="ARBA" id="ARBA00009166"/>
    </source>
</evidence>
<evidence type="ECO:0000313" key="9">
    <source>
        <dbReference type="Proteomes" id="UP001176961"/>
    </source>
</evidence>
<evidence type="ECO:0000256" key="7">
    <source>
        <dbReference type="SAM" id="Phobius"/>
    </source>
</evidence>
<protein>
    <recommendedName>
        <fullName evidence="10">G-protein coupled receptors family 1 profile domain-containing protein</fullName>
    </recommendedName>
</protein>
<evidence type="ECO:0000256" key="5">
    <source>
        <dbReference type="ARBA" id="ARBA00023136"/>
    </source>
</evidence>
<evidence type="ECO:0000313" key="8">
    <source>
        <dbReference type="EMBL" id="CAJ0603208.1"/>
    </source>
</evidence>
<evidence type="ECO:0000256" key="4">
    <source>
        <dbReference type="ARBA" id="ARBA00022989"/>
    </source>
</evidence>
<name>A0AA36H385_CYLNA</name>
<reference evidence="8" key="1">
    <citation type="submission" date="2023-07" db="EMBL/GenBank/DDBJ databases">
        <authorList>
            <consortium name="CYATHOMIX"/>
        </authorList>
    </citation>
    <scope>NUCLEOTIDE SEQUENCE</scope>
    <source>
        <strain evidence="8">N/A</strain>
    </source>
</reference>
<keyword evidence="4 7" id="KW-1133">Transmembrane helix</keyword>
<dbReference type="EMBL" id="CATQJL010000305">
    <property type="protein sequence ID" value="CAJ0603208.1"/>
    <property type="molecule type" value="Genomic_DNA"/>
</dbReference>
<dbReference type="PANTHER" id="PTHR22945:SF40">
    <property type="entry name" value="SERPENTINE RECEPTOR, CLASS D (DELTA)-RELATED"/>
    <property type="match status" value="1"/>
</dbReference>
<feature type="transmembrane region" description="Helical" evidence="7">
    <location>
        <begin position="44"/>
        <end position="62"/>
    </location>
</feature>
<dbReference type="PANTHER" id="PTHR22945">
    <property type="entry name" value="SERPENTINE RECEPTOR, CLASS D DELTA"/>
    <property type="match status" value="1"/>
</dbReference>
<dbReference type="GO" id="GO:0016020">
    <property type="term" value="C:membrane"/>
    <property type="evidence" value="ECO:0007669"/>
    <property type="project" value="UniProtKB-SubCell"/>
</dbReference>
<sequence>MEIGATLSMGIYSLTSMCGILFNGILLYLVLYHTPKSLKTYSNLILNLALCDFVCCIFVLSSQDRIIPAAESVIFIANGPCKFISSGFCYQRFYPHYDNFTGAIYGVRNVLKFGPMYTILHMTLPVTPIYIAIVIIRSKIIKRLNNVESMSTNTKFVHRQLLKHNKKISNEETKDDSTETTGMVARSMKIERGVDRRQDGGSSCQLEAPASSVHFMQ</sequence>
<dbReference type="InterPro" id="IPR050920">
    <property type="entry name" value="Nematode_rcpt-like_delta"/>
</dbReference>
<dbReference type="Gene3D" id="1.20.1070.10">
    <property type="entry name" value="Rhodopsin 7-helix transmembrane proteins"/>
    <property type="match status" value="1"/>
</dbReference>
<proteinExistence type="inferred from homology"/>
<keyword evidence="9" id="KW-1185">Reference proteome</keyword>
<dbReference type="InterPro" id="IPR019421">
    <property type="entry name" value="7TM_GPCR_serpentine_rcpt_Srd"/>
</dbReference>
<keyword evidence="3 7" id="KW-0812">Transmembrane</keyword>
<evidence type="ECO:0008006" key="10">
    <source>
        <dbReference type="Google" id="ProtNLM"/>
    </source>
</evidence>
<gene>
    <name evidence="8" type="ORF">CYNAS_LOCUS15191</name>
</gene>
<evidence type="ECO:0000256" key="1">
    <source>
        <dbReference type="ARBA" id="ARBA00004141"/>
    </source>
</evidence>
<organism evidence="8 9">
    <name type="scientific">Cylicocyclus nassatus</name>
    <name type="common">Nematode worm</name>
    <dbReference type="NCBI Taxonomy" id="53992"/>
    <lineage>
        <taxon>Eukaryota</taxon>
        <taxon>Metazoa</taxon>
        <taxon>Ecdysozoa</taxon>
        <taxon>Nematoda</taxon>
        <taxon>Chromadorea</taxon>
        <taxon>Rhabditida</taxon>
        <taxon>Rhabditina</taxon>
        <taxon>Rhabditomorpha</taxon>
        <taxon>Strongyloidea</taxon>
        <taxon>Strongylidae</taxon>
        <taxon>Cylicocyclus</taxon>
    </lineage>
</organism>
<dbReference type="CDD" id="cd00637">
    <property type="entry name" value="7tm_classA_rhodopsin-like"/>
    <property type="match status" value="1"/>
</dbReference>
<evidence type="ECO:0000256" key="6">
    <source>
        <dbReference type="SAM" id="MobiDB-lite"/>
    </source>
</evidence>
<comment type="similarity">
    <text evidence="2">Belongs to the nematode receptor-like protein srd family.</text>
</comment>
<keyword evidence="5 7" id="KW-0472">Membrane</keyword>
<comment type="caution">
    <text evidence="8">The sequence shown here is derived from an EMBL/GenBank/DDBJ whole genome shotgun (WGS) entry which is preliminary data.</text>
</comment>
<comment type="subcellular location">
    <subcellularLocation>
        <location evidence="1">Membrane</location>
        <topology evidence="1">Multi-pass membrane protein</topology>
    </subcellularLocation>
</comment>